<protein>
    <recommendedName>
        <fullName evidence="4">DUF2207 domain-containing protein</fullName>
    </recommendedName>
</protein>
<evidence type="ECO:0000313" key="2">
    <source>
        <dbReference type="EMBL" id="MBP2322069.1"/>
    </source>
</evidence>
<comment type="caution">
    <text evidence="2">The sequence shown here is derived from an EMBL/GenBank/DDBJ whole genome shotgun (WGS) entry which is preliminary data.</text>
</comment>
<evidence type="ECO:0008006" key="4">
    <source>
        <dbReference type="Google" id="ProtNLM"/>
    </source>
</evidence>
<dbReference type="Proteomes" id="UP001519332">
    <property type="component" value="Unassembled WGS sequence"/>
</dbReference>
<dbReference type="EMBL" id="JAGINW010000001">
    <property type="protein sequence ID" value="MBP2322069.1"/>
    <property type="molecule type" value="Genomic_DNA"/>
</dbReference>
<organism evidence="2 3">
    <name type="scientific">Kibdelosporangium banguiense</name>
    <dbReference type="NCBI Taxonomy" id="1365924"/>
    <lineage>
        <taxon>Bacteria</taxon>
        <taxon>Bacillati</taxon>
        <taxon>Actinomycetota</taxon>
        <taxon>Actinomycetes</taxon>
        <taxon>Pseudonocardiales</taxon>
        <taxon>Pseudonocardiaceae</taxon>
        <taxon>Kibdelosporangium</taxon>
    </lineage>
</organism>
<feature type="transmembrane region" description="Helical" evidence="1">
    <location>
        <begin position="5"/>
        <end position="22"/>
    </location>
</feature>
<evidence type="ECO:0000256" key="1">
    <source>
        <dbReference type="SAM" id="Phobius"/>
    </source>
</evidence>
<gene>
    <name evidence="2" type="ORF">JOF56_002454</name>
</gene>
<keyword evidence="3" id="KW-1185">Reference proteome</keyword>
<dbReference type="RefSeq" id="WP_209637302.1">
    <property type="nucleotide sequence ID" value="NZ_JAGINW010000001.1"/>
</dbReference>
<sequence length="53" mass="5722">MLMKIIGAIVVIWLAFMLIGAIFSIFKWVLIIGAVVTVGAIAYGAVKRSQIKS</sequence>
<proteinExistence type="predicted"/>
<accession>A0ABS4TCK9</accession>
<evidence type="ECO:0000313" key="3">
    <source>
        <dbReference type="Proteomes" id="UP001519332"/>
    </source>
</evidence>
<name>A0ABS4TCK9_9PSEU</name>
<keyword evidence="1" id="KW-0472">Membrane</keyword>
<keyword evidence="1" id="KW-0812">Transmembrane</keyword>
<feature type="transmembrane region" description="Helical" evidence="1">
    <location>
        <begin position="28"/>
        <end position="46"/>
    </location>
</feature>
<keyword evidence="1" id="KW-1133">Transmembrane helix</keyword>
<reference evidence="2 3" key="1">
    <citation type="submission" date="2021-03" db="EMBL/GenBank/DDBJ databases">
        <title>Sequencing the genomes of 1000 actinobacteria strains.</title>
        <authorList>
            <person name="Klenk H.-P."/>
        </authorList>
    </citation>
    <scope>NUCLEOTIDE SEQUENCE [LARGE SCALE GENOMIC DNA]</scope>
    <source>
        <strain evidence="2 3">DSM 46670</strain>
    </source>
</reference>